<dbReference type="PANTHER" id="PTHR35841:SF1">
    <property type="entry name" value="PHOSPHONATES-BINDING PERIPLASMIC PROTEIN"/>
    <property type="match status" value="1"/>
</dbReference>
<dbReference type="SMART" id="SM00062">
    <property type="entry name" value="PBPb"/>
    <property type="match status" value="1"/>
</dbReference>
<evidence type="ECO:0000259" key="1">
    <source>
        <dbReference type="SMART" id="SM00062"/>
    </source>
</evidence>
<keyword evidence="3" id="KW-1185">Reference proteome</keyword>
<accession>A0ABR6XE80</accession>
<dbReference type="InterPro" id="IPR001638">
    <property type="entry name" value="Solute-binding_3/MltF_N"/>
</dbReference>
<dbReference type="PANTHER" id="PTHR35841">
    <property type="entry name" value="PHOSPHONATES-BINDING PERIPLASMIC PROTEIN"/>
    <property type="match status" value="1"/>
</dbReference>
<feature type="domain" description="Solute-binding protein family 3/N-terminal" evidence="1">
    <location>
        <begin position="47"/>
        <end position="253"/>
    </location>
</feature>
<dbReference type="SUPFAM" id="SSF53850">
    <property type="entry name" value="Periplasmic binding protein-like II"/>
    <property type="match status" value="1"/>
</dbReference>
<reference evidence="2 3" key="1">
    <citation type="submission" date="2020-08" db="EMBL/GenBank/DDBJ databases">
        <title>Novel species isolated from subtropical streams in China.</title>
        <authorList>
            <person name="Lu H."/>
        </authorList>
    </citation>
    <scope>NUCLEOTIDE SEQUENCE [LARGE SCALE GENOMIC DNA]</scope>
    <source>
        <strain evidence="2 3">CCTCC AB 2015119</strain>
    </source>
</reference>
<dbReference type="Proteomes" id="UP000637632">
    <property type="component" value="Unassembled WGS sequence"/>
</dbReference>
<dbReference type="EMBL" id="JACOFT010000002">
    <property type="protein sequence ID" value="MBC3810676.1"/>
    <property type="molecule type" value="Genomic_DNA"/>
</dbReference>
<dbReference type="Gene3D" id="3.40.190.10">
    <property type="entry name" value="Periplasmic binding protein-like II"/>
    <property type="match status" value="2"/>
</dbReference>
<sequence>MLNPTVFRHYWQQLLSVALIVCTFVPLKGYAENTAYRFSPVNQYDINLTAAYWNPIINYVSEKSGVKLSLKIGRTSADTTSFVLAKEVDFAFTNHLFSPDREKLGWKVFGRRNVPPVSGQIVVPEDSPITDISQLKGKDITFPGPEALVAYKVPMAHLISKGIDVNVIFGGNQNGALAQLLAGKVQATGGNSQLIAAYSTREKKKFRILWSSEPYYDLALMASNKVKPADLKAVSDAFFNMKNDPQGKEILHQASTKIGLTGDTYFIPSDGSEYASYRKFYQSAPASLR</sequence>
<dbReference type="RefSeq" id="WP_190477686.1">
    <property type="nucleotide sequence ID" value="NZ_JACOFT010000002.1"/>
</dbReference>
<organism evidence="2 3">
    <name type="scientific">Undibacterium aquatile</name>
    <dbReference type="NCBI Taxonomy" id="1537398"/>
    <lineage>
        <taxon>Bacteria</taxon>
        <taxon>Pseudomonadati</taxon>
        <taxon>Pseudomonadota</taxon>
        <taxon>Betaproteobacteria</taxon>
        <taxon>Burkholderiales</taxon>
        <taxon>Oxalobacteraceae</taxon>
        <taxon>Undibacterium</taxon>
    </lineage>
</organism>
<name>A0ABR6XE80_9BURK</name>
<proteinExistence type="predicted"/>
<evidence type="ECO:0000313" key="2">
    <source>
        <dbReference type="EMBL" id="MBC3810676.1"/>
    </source>
</evidence>
<gene>
    <name evidence="2" type="ORF">H8K26_04415</name>
</gene>
<comment type="caution">
    <text evidence="2">The sequence shown here is derived from an EMBL/GenBank/DDBJ whole genome shotgun (WGS) entry which is preliminary data.</text>
</comment>
<protein>
    <submittedName>
        <fullName evidence="2">Phosphate/phosphite/phosphonate ABC transporter substrate-binding protein</fullName>
    </submittedName>
</protein>
<dbReference type="Pfam" id="PF12974">
    <property type="entry name" value="Phosphonate-bd"/>
    <property type="match status" value="1"/>
</dbReference>
<evidence type="ECO:0000313" key="3">
    <source>
        <dbReference type="Proteomes" id="UP000637632"/>
    </source>
</evidence>